<evidence type="ECO:0000313" key="1">
    <source>
        <dbReference type="EMBL" id="GBP75436.1"/>
    </source>
</evidence>
<dbReference type="GO" id="GO:0044774">
    <property type="term" value="P:mitotic DNA integrity checkpoint signaling"/>
    <property type="evidence" value="ECO:0007669"/>
    <property type="project" value="TreeGrafter"/>
</dbReference>
<dbReference type="GO" id="GO:0000793">
    <property type="term" value="C:condensed chromosome"/>
    <property type="evidence" value="ECO:0007669"/>
    <property type="project" value="TreeGrafter"/>
</dbReference>
<keyword evidence="1" id="KW-0808">Transferase</keyword>
<dbReference type="GO" id="GO:0032259">
    <property type="term" value="P:methylation"/>
    <property type="evidence" value="ECO:0007669"/>
    <property type="project" value="UniProtKB-KW"/>
</dbReference>
<dbReference type="PANTHER" id="PTHR46060">
    <property type="entry name" value="MARINER MOS1 TRANSPOSASE-LIKE PROTEIN"/>
    <property type="match status" value="1"/>
</dbReference>
<dbReference type="AlphaFoldDB" id="A0A4C1YGZ3"/>
<dbReference type="GO" id="GO:0000729">
    <property type="term" value="P:DNA double-strand break processing"/>
    <property type="evidence" value="ECO:0007669"/>
    <property type="project" value="TreeGrafter"/>
</dbReference>
<dbReference type="Gene3D" id="3.30.420.10">
    <property type="entry name" value="Ribonuclease H-like superfamily/Ribonuclease H"/>
    <property type="match status" value="1"/>
</dbReference>
<protein>
    <submittedName>
        <fullName evidence="1">Histone-lysine N-methyltransferase SETMAR</fullName>
    </submittedName>
</protein>
<comment type="caution">
    <text evidence="1">The sequence shown here is derived from an EMBL/GenBank/DDBJ whole genome shotgun (WGS) entry which is preliminary data.</text>
</comment>
<keyword evidence="1" id="KW-0489">Methyltransferase</keyword>
<dbReference type="Pfam" id="PF01359">
    <property type="entry name" value="Transposase_1"/>
    <property type="match status" value="1"/>
</dbReference>
<dbReference type="InterPro" id="IPR052709">
    <property type="entry name" value="Transposase-MT_Hybrid"/>
</dbReference>
<evidence type="ECO:0000313" key="2">
    <source>
        <dbReference type="Proteomes" id="UP000299102"/>
    </source>
</evidence>
<dbReference type="GO" id="GO:0044547">
    <property type="term" value="F:DNA topoisomerase binding"/>
    <property type="evidence" value="ECO:0007669"/>
    <property type="project" value="TreeGrafter"/>
</dbReference>
<dbReference type="EMBL" id="BGZK01001248">
    <property type="protein sequence ID" value="GBP75436.1"/>
    <property type="molecule type" value="Genomic_DNA"/>
</dbReference>
<accession>A0A4C1YGZ3</accession>
<organism evidence="1 2">
    <name type="scientific">Eumeta variegata</name>
    <name type="common">Bagworm moth</name>
    <name type="synonym">Eumeta japonica</name>
    <dbReference type="NCBI Taxonomy" id="151549"/>
    <lineage>
        <taxon>Eukaryota</taxon>
        <taxon>Metazoa</taxon>
        <taxon>Ecdysozoa</taxon>
        <taxon>Arthropoda</taxon>
        <taxon>Hexapoda</taxon>
        <taxon>Insecta</taxon>
        <taxon>Pterygota</taxon>
        <taxon>Neoptera</taxon>
        <taxon>Endopterygota</taxon>
        <taxon>Lepidoptera</taxon>
        <taxon>Glossata</taxon>
        <taxon>Ditrysia</taxon>
        <taxon>Tineoidea</taxon>
        <taxon>Psychidae</taxon>
        <taxon>Oiketicinae</taxon>
        <taxon>Eumeta</taxon>
    </lineage>
</organism>
<dbReference type="GO" id="GO:0031297">
    <property type="term" value="P:replication fork processing"/>
    <property type="evidence" value="ECO:0007669"/>
    <property type="project" value="TreeGrafter"/>
</dbReference>
<sequence length="132" mass="15357">MSPARARARARPAPFTCAISKIEWPRALTYAHARAPRRVAGRARARPHPRMPADFITYDKKVRKRSWSKGKEAPQTIAKPGLTRDKLMPCVWWDWKGIIHYELLPPGKTIISDLYCQQLMRLKQEVEQKRPE</sequence>
<dbReference type="InterPro" id="IPR036397">
    <property type="entry name" value="RNaseH_sf"/>
</dbReference>
<dbReference type="GO" id="GO:0015074">
    <property type="term" value="P:DNA integration"/>
    <property type="evidence" value="ECO:0007669"/>
    <property type="project" value="TreeGrafter"/>
</dbReference>
<dbReference type="InterPro" id="IPR001888">
    <property type="entry name" value="Transposase_1"/>
</dbReference>
<keyword evidence="2" id="KW-1185">Reference proteome</keyword>
<dbReference type="GO" id="GO:0035861">
    <property type="term" value="C:site of double-strand break"/>
    <property type="evidence" value="ECO:0007669"/>
    <property type="project" value="TreeGrafter"/>
</dbReference>
<gene>
    <name evidence="1" type="primary">SETMAR</name>
    <name evidence="1" type="ORF">EVAR_54529_1</name>
</gene>
<dbReference type="GO" id="GO:0046975">
    <property type="term" value="F:histone H3K36 methyltransferase activity"/>
    <property type="evidence" value="ECO:0007669"/>
    <property type="project" value="TreeGrafter"/>
</dbReference>
<dbReference type="GO" id="GO:0003697">
    <property type="term" value="F:single-stranded DNA binding"/>
    <property type="evidence" value="ECO:0007669"/>
    <property type="project" value="TreeGrafter"/>
</dbReference>
<dbReference type="GO" id="GO:0000014">
    <property type="term" value="F:single-stranded DNA endodeoxyribonuclease activity"/>
    <property type="evidence" value="ECO:0007669"/>
    <property type="project" value="TreeGrafter"/>
</dbReference>
<dbReference type="Proteomes" id="UP000299102">
    <property type="component" value="Unassembled WGS sequence"/>
</dbReference>
<dbReference type="PANTHER" id="PTHR46060:SF2">
    <property type="entry name" value="HISTONE-LYSINE N-METHYLTRANSFERASE SETMAR"/>
    <property type="match status" value="1"/>
</dbReference>
<dbReference type="GO" id="GO:0005634">
    <property type="term" value="C:nucleus"/>
    <property type="evidence" value="ECO:0007669"/>
    <property type="project" value="TreeGrafter"/>
</dbReference>
<dbReference type="GO" id="GO:0042800">
    <property type="term" value="F:histone H3K4 methyltransferase activity"/>
    <property type="evidence" value="ECO:0007669"/>
    <property type="project" value="TreeGrafter"/>
</dbReference>
<reference evidence="1 2" key="1">
    <citation type="journal article" date="2019" name="Commun. Biol.">
        <title>The bagworm genome reveals a unique fibroin gene that provides high tensile strength.</title>
        <authorList>
            <person name="Kono N."/>
            <person name="Nakamura H."/>
            <person name="Ohtoshi R."/>
            <person name="Tomita M."/>
            <person name="Numata K."/>
            <person name="Arakawa K."/>
        </authorList>
    </citation>
    <scope>NUCLEOTIDE SEQUENCE [LARGE SCALE GENOMIC DNA]</scope>
</reference>
<dbReference type="OrthoDB" id="616263at2759"/>
<dbReference type="GO" id="GO:0003690">
    <property type="term" value="F:double-stranded DNA binding"/>
    <property type="evidence" value="ECO:0007669"/>
    <property type="project" value="TreeGrafter"/>
</dbReference>
<dbReference type="GO" id="GO:0006303">
    <property type="term" value="P:double-strand break repair via nonhomologous end joining"/>
    <property type="evidence" value="ECO:0007669"/>
    <property type="project" value="TreeGrafter"/>
</dbReference>
<proteinExistence type="predicted"/>
<name>A0A4C1YGZ3_EUMVA</name>